<dbReference type="AlphaFoldDB" id="A0A6I6UMF8"/>
<reference evidence="2 3" key="1">
    <citation type="submission" date="2019-06" db="EMBL/GenBank/DDBJ databases">
        <title>An operon consisting of a P-type ATPase gene and a transcriptional regular gene given the different cadmium resistance in Bacillus vietamensis 151-6 and Bacillus marisflavi 151-25.</title>
        <authorList>
            <person name="Yu X."/>
        </authorList>
    </citation>
    <scope>NUCLEOTIDE SEQUENCE [LARGE SCALE GENOMIC DNA]</scope>
    <source>
        <strain evidence="2 3">151-6</strain>
    </source>
</reference>
<keyword evidence="1" id="KW-0472">Membrane</keyword>
<protein>
    <submittedName>
        <fullName evidence="2">Uncharacterized protein</fullName>
    </submittedName>
</protein>
<proteinExistence type="predicted"/>
<gene>
    <name evidence="2" type="ORF">FHE72_03550</name>
</gene>
<dbReference type="KEGG" id="bvq:FHE72_03550"/>
<dbReference type="Proteomes" id="UP000465062">
    <property type="component" value="Chromosome"/>
</dbReference>
<keyword evidence="1" id="KW-0812">Transmembrane</keyword>
<evidence type="ECO:0000256" key="1">
    <source>
        <dbReference type="SAM" id="Phobius"/>
    </source>
</evidence>
<dbReference type="RefSeq" id="WP_159361229.1">
    <property type="nucleotide sequence ID" value="NZ_CP047394.1"/>
</dbReference>
<organism evidence="2 3">
    <name type="scientific">Rossellomorea vietnamensis</name>
    <dbReference type="NCBI Taxonomy" id="218284"/>
    <lineage>
        <taxon>Bacteria</taxon>
        <taxon>Bacillati</taxon>
        <taxon>Bacillota</taxon>
        <taxon>Bacilli</taxon>
        <taxon>Bacillales</taxon>
        <taxon>Bacillaceae</taxon>
        <taxon>Rossellomorea</taxon>
    </lineage>
</organism>
<keyword evidence="1" id="KW-1133">Transmembrane helix</keyword>
<name>A0A6I6UMF8_9BACI</name>
<feature type="transmembrane region" description="Helical" evidence="1">
    <location>
        <begin position="24"/>
        <end position="43"/>
    </location>
</feature>
<evidence type="ECO:0000313" key="2">
    <source>
        <dbReference type="EMBL" id="QHE60211.1"/>
    </source>
</evidence>
<sequence>MFLLFLIVTASIIGFFLIPLHIFGLVIGFGIITGCLVRGLYLLHEINSKLDKQNREEQ</sequence>
<evidence type="ECO:0000313" key="3">
    <source>
        <dbReference type="Proteomes" id="UP000465062"/>
    </source>
</evidence>
<dbReference type="EMBL" id="CP047394">
    <property type="protein sequence ID" value="QHE60211.1"/>
    <property type="molecule type" value="Genomic_DNA"/>
</dbReference>
<accession>A0A6I6UMF8</accession>